<comment type="similarity">
    <text evidence="1">Belongs to the P-Pant transferase superfamily. Gsp/Sfp/HetI/AcpT family.</text>
</comment>
<protein>
    <recommendedName>
        <fullName evidence="4">4'-phosphopantetheinyl transferase domain-containing protein</fullName>
    </recommendedName>
</protein>
<dbReference type="InterPro" id="IPR037143">
    <property type="entry name" value="4-PPantetheinyl_Trfase_dom_sf"/>
</dbReference>
<dbReference type="PANTHER" id="PTHR12215:SF10">
    <property type="entry name" value="L-AMINOADIPATE-SEMIALDEHYDE DEHYDROGENASE-PHOSPHOPANTETHEINYL TRANSFERASE"/>
    <property type="match status" value="1"/>
</dbReference>
<dbReference type="RefSeq" id="WP_083192383.1">
    <property type="nucleotide sequence ID" value="NZ_CP020570.1"/>
</dbReference>
<evidence type="ECO:0000256" key="2">
    <source>
        <dbReference type="ARBA" id="ARBA00022679"/>
    </source>
</evidence>
<evidence type="ECO:0000313" key="6">
    <source>
        <dbReference type="Proteomes" id="UP000192445"/>
    </source>
</evidence>
<evidence type="ECO:0000256" key="1">
    <source>
        <dbReference type="ARBA" id="ARBA00010990"/>
    </source>
</evidence>
<dbReference type="GO" id="GO:0019878">
    <property type="term" value="P:lysine biosynthetic process via aminoadipic acid"/>
    <property type="evidence" value="ECO:0007669"/>
    <property type="project" value="TreeGrafter"/>
</dbReference>
<evidence type="ECO:0000256" key="3">
    <source>
        <dbReference type="SAM" id="MobiDB-lite"/>
    </source>
</evidence>
<evidence type="ECO:0000259" key="4">
    <source>
        <dbReference type="Pfam" id="PF01648"/>
    </source>
</evidence>
<dbReference type="InterPro" id="IPR050559">
    <property type="entry name" value="P-Pant_transferase_sf"/>
</dbReference>
<dbReference type="GO" id="GO:0005829">
    <property type="term" value="C:cytosol"/>
    <property type="evidence" value="ECO:0007669"/>
    <property type="project" value="TreeGrafter"/>
</dbReference>
<feature type="domain" description="4'-phosphopantetheinyl transferase" evidence="4">
    <location>
        <begin position="148"/>
        <end position="265"/>
    </location>
</feature>
<accession>A0A1V0U8M6</accession>
<gene>
    <name evidence="5" type="ORF">B1H20_09525</name>
</gene>
<dbReference type="Proteomes" id="UP000192445">
    <property type="component" value="Chromosome"/>
</dbReference>
<organism evidence="5 6">
    <name type="scientific">Streptomyces violaceoruber</name>
    <dbReference type="NCBI Taxonomy" id="1935"/>
    <lineage>
        <taxon>Bacteria</taxon>
        <taxon>Bacillati</taxon>
        <taxon>Actinomycetota</taxon>
        <taxon>Actinomycetes</taxon>
        <taxon>Kitasatosporales</taxon>
        <taxon>Streptomycetaceae</taxon>
        <taxon>Streptomyces</taxon>
        <taxon>Streptomyces violaceoruber group</taxon>
    </lineage>
</organism>
<dbReference type="EMBL" id="CP020570">
    <property type="protein sequence ID" value="ARF61615.1"/>
    <property type="molecule type" value="Genomic_DNA"/>
</dbReference>
<name>A0A1V0U8M6_STRVN</name>
<feature type="compositionally biased region" description="Pro residues" evidence="3">
    <location>
        <begin position="1"/>
        <end position="12"/>
    </location>
</feature>
<dbReference type="AlphaFoldDB" id="A0A1V0U8M6"/>
<dbReference type="KEGG" id="svu:B1H20_09525"/>
<dbReference type="Pfam" id="PF01648">
    <property type="entry name" value="ACPS"/>
    <property type="match status" value="1"/>
</dbReference>
<evidence type="ECO:0000313" key="5">
    <source>
        <dbReference type="EMBL" id="ARF61615.1"/>
    </source>
</evidence>
<dbReference type="SUPFAM" id="SSF56214">
    <property type="entry name" value="4'-phosphopantetheinyl transferase"/>
    <property type="match status" value="2"/>
</dbReference>
<dbReference type="GO" id="GO:0008897">
    <property type="term" value="F:holo-[acyl-carrier-protein] synthase activity"/>
    <property type="evidence" value="ECO:0007669"/>
    <property type="project" value="InterPro"/>
</dbReference>
<dbReference type="PANTHER" id="PTHR12215">
    <property type="entry name" value="PHOSPHOPANTETHEINE TRANSFERASE"/>
    <property type="match status" value="1"/>
</dbReference>
<dbReference type="InterPro" id="IPR008278">
    <property type="entry name" value="4-PPantetheinyl_Trfase_dom"/>
</dbReference>
<dbReference type="Gene3D" id="3.90.470.20">
    <property type="entry name" value="4'-phosphopantetheinyl transferase domain"/>
    <property type="match status" value="1"/>
</dbReference>
<keyword evidence="2" id="KW-0808">Transferase</keyword>
<reference evidence="5 6" key="1">
    <citation type="submission" date="2017-03" db="EMBL/GenBank/DDBJ databases">
        <title>Complete Genome Sequence of a natural compounds producer, Streptomyces violaceus S21.</title>
        <authorList>
            <person name="Zhong C."/>
            <person name="Zhao Z."/>
            <person name="Fu J."/>
            <person name="Zong G."/>
            <person name="Qin R."/>
            <person name="Cao G."/>
        </authorList>
    </citation>
    <scope>NUCLEOTIDE SEQUENCE [LARGE SCALE GENOMIC DNA]</scope>
    <source>
        <strain evidence="5 6">S21</strain>
    </source>
</reference>
<dbReference type="STRING" id="1935.B1H20_09525"/>
<feature type="region of interest" description="Disordered" evidence="3">
    <location>
        <begin position="1"/>
        <end position="20"/>
    </location>
</feature>
<dbReference type="GO" id="GO:0000287">
    <property type="term" value="F:magnesium ion binding"/>
    <property type="evidence" value="ECO:0007669"/>
    <property type="project" value="InterPro"/>
</dbReference>
<proteinExistence type="inferred from homology"/>
<sequence length="283" mass="30127">MRPFADLPPPRPEATGMPRLAPPVHVGGPDGPWHQLHRQWEESGGVVVLATWGEWLPAVVTDPRLRGLLGDDWPRYRRTADATVRHRFAAARFVLKHAAAAALETDPAELDLAYRPGGRPYLRGVRGVDVSLAHTGELVVAGLSRTGRIGVDAEPLTRSLSVDVLLARACTPDERAAVKTLGGIGGAAGVTAALLRLWTLKEAYTKALGCGLRLPFARFGVPWTVEGEATAYGDEGLLSPGGGPAGPRAWTFGAHRALDRYLVGVARHDGVPAAPLRPSSDRP</sequence>